<sequence length="89" mass="10435">MSSENYLNHPNFGLLFRVCIVEPQQELFTTIYAQRLFFLVKSTTNGIAFEPISRSEARLLVENRLRLLRRSGSSADYEQLRVIHQQTFQ</sequence>
<name>A0A1D8U379_9CYAN</name>
<dbReference type="InterPro" id="IPR021926">
    <property type="entry name" value="PipX"/>
</dbReference>
<evidence type="ECO:0000313" key="2">
    <source>
        <dbReference type="Proteomes" id="UP000177870"/>
    </source>
</evidence>
<proteinExistence type="predicted"/>
<dbReference type="OrthoDB" id="531370at2"/>
<dbReference type="EMBL" id="CP017599">
    <property type="protein sequence ID" value="AOX04369.1"/>
    <property type="molecule type" value="Genomic_DNA"/>
</dbReference>
<accession>A0A1D8U379</accession>
<dbReference type="AlphaFoldDB" id="A0A1D8U379"/>
<dbReference type="RefSeq" id="WP_070396730.1">
    <property type="nucleotide sequence ID" value="NZ_CP017599.1"/>
</dbReference>
<protein>
    <recommendedName>
        <fullName evidence="3">DUF3539 domain-containing protein</fullName>
    </recommendedName>
</protein>
<evidence type="ECO:0008006" key="3">
    <source>
        <dbReference type="Google" id="ProtNLM"/>
    </source>
</evidence>
<organism evidence="1 2">
    <name type="scientific">Moorena producens PAL-8-15-08-1</name>
    <dbReference type="NCBI Taxonomy" id="1458985"/>
    <lineage>
        <taxon>Bacteria</taxon>
        <taxon>Bacillati</taxon>
        <taxon>Cyanobacteriota</taxon>
        <taxon>Cyanophyceae</taxon>
        <taxon>Coleofasciculales</taxon>
        <taxon>Coleofasciculaceae</taxon>
        <taxon>Moorena</taxon>
    </lineage>
</organism>
<dbReference type="Pfam" id="PF12058">
    <property type="entry name" value="PipX"/>
    <property type="match status" value="1"/>
</dbReference>
<dbReference type="STRING" id="1458985.BJP34_17570"/>
<dbReference type="Proteomes" id="UP000177870">
    <property type="component" value="Chromosome"/>
</dbReference>
<dbReference type="KEGG" id="mpro:BJP34_17570"/>
<reference evidence="2" key="1">
    <citation type="submission" date="2016-10" db="EMBL/GenBank/DDBJ databases">
        <title>Comparative genomics uncovers the prolific and rare metabolic potential of the cyanobacterial genus Moorea.</title>
        <authorList>
            <person name="Leao T."/>
            <person name="Castelao G."/>
            <person name="Korobeynikov A."/>
            <person name="Monroe E.A."/>
            <person name="Podell S."/>
            <person name="Glukhov E."/>
            <person name="Allen E."/>
            <person name="Gerwick W.H."/>
            <person name="Gerwick L."/>
        </authorList>
    </citation>
    <scope>NUCLEOTIDE SEQUENCE [LARGE SCALE GENOMIC DNA]</scope>
    <source>
        <strain evidence="2">PAL-8-15-08-1</strain>
    </source>
</reference>
<dbReference type="Gene3D" id="6.10.250.870">
    <property type="match status" value="1"/>
</dbReference>
<dbReference type="Gene3D" id="2.30.30.660">
    <property type="entry name" value="Protein of unknown function (DUF3539)"/>
    <property type="match status" value="1"/>
</dbReference>
<dbReference type="NCBIfam" id="NF045912">
    <property type="entry name" value="TransCoactPipX"/>
    <property type="match status" value="1"/>
</dbReference>
<evidence type="ECO:0000313" key="1">
    <source>
        <dbReference type="EMBL" id="AOX04369.1"/>
    </source>
</evidence>
<gene>
    <name evidence="1" type="ORF">BJP34_17570</name>
</gene>